<dbReference type="Proteomes" id="UP001152320">
    <property type="component" value="Chromosome 23"/>
</dbReference>
<dbReference type="Pfam" id="PF01825">
    <property type="entry name" value="GPS"/>
    <property type="match status" value="1"/>
</dbReference>
<keyword evidence="5 8" id="KW-0472">Membrane</keyword>
<gene>
    <name evidence="13" type="ORF">HOLleu_41396</name>
</gene>
<dbReference type="CDD" id="cd00096">
    <property type="entry name" value="Ig"/>
    <property type="match status" value="1"/>
</dbReference>
<dbReference type="PROSITE" id="PS50221">
    <property type="entry name" value="GAIN_B"/>
    <property type="match status" value="1"/>
</dbReference>
<evidence type="ECO:0000259" key="12">
    <source>
        <dbReference type="PROSITE" id="PS50835"/>
    </source>
</evidence>
<dbReference type="SMART" id="SM00409">
    <property type="entry name" value="IG"/>
    <property type="match status" value="1"/>
</dbReference>
<dbReference type="Gene3D" id="2.60.220.50">
    <property type="match status" value="1"/>
</dbReference>
<dbReference type="InterPro" id="IPR001007">
    <property type="entry name" value="VWF_dom"/>
</dbReference>
<evidence type="ECO:0000313" key="14">
    <source>
        <dbReference type="Proteomes" id="UP001152320"/>
    </source>
</evidence>
<evidence type="ECO:0000256" key="1">
    <source>
        <dbReference type="ARBA" id="ARBA00004370"/>
    </source>
</evidence>
<name>A0A9Q0YFV6_HOLLE</name>
<evidence type="ECO:0000256" key="3">
    <source>
        <dbReference type="ARBA" id="ARBA00022692"/>
    </source>
</evidence>
<evidence type="ECO:0000256" key="4">
    <source>
        <dbReference type="ARBA" id="ARBA00022989"/>
    </source>
</evidence>
<dbReference type="InterPro" id="IPR000203">
    <property type="entry name" value="GPS"/>
</dbReference>
<dbReference type="SUPFAM" id="SSF57603">
    <property type="entry name" value="FnI-like domain"/>
    <property type="match status" value="2"/>
</dbReference>
<evidence type="ECO:0000259" key="11">
    <source>
        <dbReference type="PROSITE" id="PS50221"/>
    </source>
</evidence>
<evidence type="ECO:0000259" key="10">
    <source>
        <dbReference type="PROSITE" id="PS50184"/>
    </source>
</evidence>
<evidence type="ECO:0000256" key="5">
    <source>
        <dbReference type="ARBA" id="ARBA00023136"/>
    </source>
</evidence>
<keyword evidence="9" id="KW-0732">Signal</keyword>
<dbReference type="Gene3D" id="2.60.40.10">
    <property type="entry name" value="Immunoglobulins"/>
    <property type="match status" value="1"/>
</dbReference>
<dbReference type="InterPro" id="IPR057244">
    <property type="entry name" value="GAIN_B"/>
</dbReference>
<evidence type="ECO:0000256" key="8">
    <source>
        <dbReference type="SAM" id="Phobius"/>
    </source>
</evidence>
<comment type="caution">
    <text evidence="13">The sequence shown here is derived from an EMBL/GenBank/DDBJ whole genome shotgun (WGS) entry which is preliminary data.</text>
</comment>
<dbReference type="PROSITE" id="PS50184">
    <property type="entry name" value="VWFC_2"/>
    <property type="match status" value="2"/>
</dbReference>
<evidence type="ECO:0000256" key="7">
    <source>
        <dbReference type="SAM" id="MobiDB-lite"/>
    </source>
</evidence>
<feature type="transmembrane region" description="Helical" evidence="8">
    <location>
        <begin position="903"/>
        <end position="924"/>
    </location>
</feature>
<evidence type="ECO:0000256" key="6">
    <source>
        <dbReference type="ARBA" id="ARBA00023157"/>
    </source>
</evidence>
<dbReference type="Pfam" id="PF00093">
    <property type="entry name" value="VWC"/>
    <property type="match status" value="1"/>
</dbReference>
<keyword evidence="14" id="KW-1185">Reference proteome</keyword>
<dbReference type="PROSITE" id="PS01208">
    <property type="entry name" value="VWFC_1"/>
    <property type="match status" value="1"/>
</dbReference>
<dbReference type="Pfam" id="PF13927">
    <property type="entry name" value="Ig_3"/>
    <property type="match status" value="1"/>
</dbReference>
<protein>
    <submittedName>
        <fullName evidence="13">Extracellular matrix protein FRAS1</fullName>
    </submittedName>
</protein>
<dbReference type="PANTHER" id="PTHR47767:SF1">
    <property type="entry name" value="ADHESION G PROTEIN-COUPLED RECEPTOR G7"/>
    <property type="match status" value="1"/>
</dbReference>
<reference evidence="13" key="1">
    <citation type="submission" date="2021-10" db="EMBL/GenBank/DDBJ databases">
        <title>Tropical sea cucumber genome reveals ecological adaptation and Cuvierian tubules defense mechanism.</title>
        <authorList>
            <person name="Chen T."/>
        </authorList>
    </citation>
    <scope>NUCLEOTIDE SEQUENCE</scope>
    <source>
        <strain evidence="13">Nanhai2018</strain>
        <tissue evidence="13">Muscle</tissue>
    </source>
</reference>
<feature type="signal peptide" evidence="9">
    <location>
        <begin position="1"/>
        <end position="20"/>
    </location>
</feature>
<dbReference type="InterPro" id="IPR007110">
    <property type="entry name" value="Ig-like_dom"/>
</dbReference>
<feature type="domain" description="VWFC" evidence="10">
    <location>
        <begin position="51"/>
        <end position="111"/>
    </location>
</feature>
<keyword evidence="4 8" id="KW-1133">Transmembrane helix</keyword>
<organism evidence="13 14">
    <name type="scientific">Holothuria leucospilota</name>
    <name type="common">Black long sea cucumber</name>
    <name type="synonym">Mertensiothuria leucospilota</name>
    <dbReference type="NCBI Taxonomy" id="206669"/>
    <lineage>
        <taxon>Eukaryota</taxon>
        <taxon>Metazoa</taxon>
        <taxon>Echinodermata</taxon>
        <taxon>Eleutherozoa</taxon>
        <taxon>Echinozoa</taxon>
        <taxon>Holothuroidea</taxon>
        <taxon>Aspidochirotacea</taxon>
        <taxon>Aspidochirotida</taxon>
        <taxon>Holothuriidae</taxon>
        <taxon>Holothuria</taxon>
    </lineage>
</organism>
<dbReference type="InterPro" id="IPR013783">
    <property type="entry name" value="Ig-like_fold"/>
</dbReference>
<dbReference type="Gene3D" id="6.20.200.20">
    <property type="match status" value="2"/>
</dbReference>
<dbReference type="SMART" id="SM00214">
    <property type="entry name" value="VWC"/>
    <property type="match status" value="2"/>
</dbReference>
<feature type="domain" description="GAIN-B" evidence="11">
    <location>
        <begin position="736"/>
        <end position="894"/>
    </location>
</feature>
<keyword evidence="6" id="KW-1015">Disulfide bond</keyword>
<dbReference type="Pfam" id="PF23334">
    <property type="entry name" value="VWC2L_2nd"/>
    <property type="match status" value="1"/>
</dbReference>
<evidence type="ECO:0000313" key="13">
    <source>
        <dbReference type="EMBL" id="KAJ8019709.1"/>
    </source>
</evidence>
<accession>A0A9Q0YFV6</accession>
<comment type="similarity">
    <text evidence="2">Belongs to the G-protein coupled receptor 2 family. Adhesion G-protein coupled receptor (ADGR) subfamily.</text>
</comment>
<sequence length="954" mass="107724">MLKLCFIYVLLLSMPRGGTPQATEEDEQSDSFSQSEASVSDFSSYNILNRNPCSFRGSFLSHEQRISLDSCTECTCKNGTTFCHVQSCVDDPQCPPEEAIVREGECCSQCASSSEFEQDCDFRGRILQYQHHFYLDPCTRCTCGNYGRTYCHVASCPSIRECSAAEIHIVHDQCCPLCPYNLVVTSVRISHNREFTSKESSAHTIRFSLHVEVAKKLSSRTVQGKNMWRLGTWISENADGSGVKMSFHPNIFNKENAAKTFRRRNPTNFKWPELEYSIEPGQASCGSYLCFEFDKQENPIPTYNISFTFQPLDNERWRLVNCIPYSYCYYDLTPKMHTDLTIKRILERKLGDAIIFECNVTNAHTIWWKHSSWAKTERVSSSSTFIIENVTLADQGSYYCHAKGHGQHIRSAGQILIIPGMLQFLLTIETNKSNPSSLQEMRVYQMHIANKLREADISVIPLNASTEENTTIYLNTNPKPGQAINNIKRNIQDIIKEATKSVPLSNVSRFTVQLEGLSLCFEDLVTTTVGNLSFRSVSLNTEAASNEHCVVPSRLPRGSRRCDGELVTEARWTDLQIRNCFNSSTTEETRRLIDSFFEMVGKRSVTISEVPYISRDLVDITNAKMMETEDITQISSVLYMISLAHSTSPLVTHNTLHTVDKIMDDAQSVISEAEQLPISTSSKLLKSVELQLENTQMSGDNFALSLSNIGVNVVQISDLDVPVSFAVCLSSNRKDQKLTNHALHMPVNGHNPDCKNGAFVYISSVVMNLPVNDPMQKVIPVTFASYQSDVLFNDEKSRKDNKRLNSIIISASTSNKIKQLPKGSFFRTTFYPLSADKFKSKFTCVFWNHTLYKESGGWSSEGCYNDEANDTYVYICKCDHFGNIAVLVDLTNDSKVRLSDNTALVVCIIIIIMTVAIICTYLAINGIQRARRRLFRYQKSTLNQDSFEPLELHS</sequence>
<dbReference type="PANTHER" id="PTHR47767">
    <property type="entry name" value="ADHESION G PROTEIN-COUPLED RECEPTOR G7"/>
    <property type="match status" value="1"/>
</dbReference>
<dbReference type="SMART" id="SM00303">
    <property type="entry name" value="GPS"/>
    <property type="match status" value="1"/>
</dbReference>
<dbReference type="PROSITE" id="PS50835">
    <property type="entry name" value="IG_LIKE"/>
    <property type="match status" value="1"/>
</dbReference>
<dbReference type="AlphaFoldDB" id="A0A9Q0YFV6"/>
<feature type="domain" description="Ig-like" evidence="12">
    <location>
        <begin position="334"/>
        <end position="402"/>
    </location>
</feature>
<feature type="domain" description="VWFC" evidence="10">
    <location>
        <begin position="118"/>
        <end position="179"/>
    </location>
</feature>
<dbReference type="InterPro" id="IPR003599">
    <property type="entry name" value="Ig_sub"/>
</dbReference>
<evidence type="ECO:0000256" key="9">
    <source>
        <dbReference type="SAM" id="SignalP"/>
    </source>
</evidence>
<dbReference type="InterPro" id="IPR053066">
    <property type="entry name" value="ADGR_G7"/>
</dbReference>
<dbReference type="EMBL" id="JAIZAY010000023">
    <property type="protein sequence ID" value="KAJ8019709.1"/>
    <property type="molecule type" value="Genomic_DNA"/>
</dbReference>
<dbReference type="InterPro" id="IPR046338">
    <property type="entry name" value="GAIN_dom_sf"/>
</dbReference>
<evidence type="ECO:0000256" key="2">
    <source>
        <dbReference type="ARBA" id="ARBA00007343"/>
    </source>
</evidence>
<dbReference type="SUPFAM" id="SSF48726">
    <property type="entry name" value="Immunoglobulin"/>
    <property type="match status" value="1"/>
</dbReference>
<feature type="chain" id="PRO_5040330221" evidence="9">
    <location>
        <begin position="21"/>
        <end position="954"/>
    </location>
</feature>
<comment type="subcellular location">
    <subcellularLocation>
        <location evidence="1">Membrane</location>
    </subcellularLocation>
</comment>
<feature type="region of interest" description="Disordered" evidence="7">
    <location>
        <begin position="18"/>
        <end position="37"/>
    </location>
</feature>
<dbReference type="GO" id="GO:0016020">
    <property type="term" value="C:membrane"/>
    <property type="evidence" value="ECO:0007669"/>
    <property type="project" value="UniProtKB-SubCell"/>
</dbReference>
<dbReference type="InterPro" id="IPR036179">
    <property type="entry name" value="Ig-like_dom_sf"/>
</dbReference>
<proteinExistence type="inferred from homology"/>
<keyword evidence="3 8" id="KW-0812">Transmembrane</keyword>